<feature type="region of interest" description="Disordered" evidence="1">
    <location>
        <begin position="1"/>
        <end position="24"/>
    </location>
</feature>
<keyword evidence="3" id="KW-1185">Reference proteome</keyword>
<dbReference type="AlphaFoldDB" id="A0A2A6CHX8"/>
<evidence type="ECO:0000313" key="3">
    <source>
        <dbReference type="Proteomes" id="UP000005239"/>
    </source>
</evidence>
<reference evidence="2" key="2">
    <citation type="submission" date="2022-06" db="UniProtKB">
        <authorList>
            <consortium name="EnsemblMetazoa"/>
        </authorList>
    </citation>
    <scope>IDENTIFICATION</scope>
    <source>
        <strain evidence="2">PS312</strain>
    </source>
</reference>
<dbReference type="EnsemblMetazoa" id="PPA14553.1">
    <property type="protein sequence ID" value="PPA14553.1"/>
    <property type="gene ID" value="WBGene00104107"/>
</dbReference>
<accession>A0A8R1UBK6</accession>
<gene>
    <name evidence="2" type="primary">WBGene00104107</name>
</gene>
<protein>
    <submittedName>
        <fullName evidence="2">Uncharacterized protein</fullName>
    </submittedName>
</protein>
<accession>A0A2A6CHX8</accession>
<evidence type="ECO:0000313" key="2">
    <source>
        <dbReference type="EnsemblMetazoa" id="PPA14553.1"/>
    </source>
</evidence>
<proteinExistence type="predicted"/>
<dbReference type="Proteomes" id="UP000005239">
    <property type="component" value="Unassembled WGS sequence"/>
</dbReference>
<evidence type="ECO:0000256" key="1">
    <source>
        <dbReference type="SAM" id="MobiDB-lite"/>
    </source>
</evidence>
<reference evidence="3" key="1">
    <citation type="journal article" date="2008" name="Nat. Genet.">
        <title>The Pristionchus pacificus genome provides a unique perspective on nematode lifestyle and parasitism.</title>
        <authorList>
            <person name="Dieterich C."/>
            <person name="Clifton S.W."/>
            <person name="Schuster L.N."/>
            <person name="Chinwalla A."/>
            <person name="Delehaunty K."/>
            <person name="Dinkelacker I."/>
            <person name="Fulton L."/>
            <person name="Fulton R."/>
            <person name="Godfrey J."/>
            <person name="Minx P."/>
            <person name="Mitreva M."/>
            <person name="Roeseler W."/>
            <person name="Tian H."/>
            <person name="Witte H."/>
            <person name="Yang S.P."/>
            <person name="Wilson R.K."/>
            <person name="Sommer R.J."/>
        </authorList>
    </citation>
    <scope>NUCLEOTIDE SEQUENCE [LARGE SCALE GENOMIC DNA]</scope>
    <source>
        <strain evidence="3">PS312</strain>
    </source>
</reference>
<name>A0A2A6CHX8_PRIPA</name>
<feature type="compositionally biased region" description="Polar residues" evidence="1">
    <location>
        <begin position="1"/>
        <end position="15"/>
    </location>
</feature>
<organism evidence="2 3">
    <name type="scientific">Pristionchus pacificus</name>
    <name type="common">Parasitic nematode worm</name>
    <dbReference type="NCBI Taxonomy" id="54126"/>
    <lineage>
        <taxon>Eukaryota</taxon>
        <taxon>Metazoa</taxon>
        <taxon>Ecdysozoa</taxon>
        <taxon>Nematoda</taxon>
        <taxon>Chromadorea</taxon>
        <taxon>Rhabditida</taxon>
        <taxon>Rhabditina</taxon>
        <taxon>Diplogasteromorpha</taxon>
        <taxon>Diplogasteroidea</taxon>
        <taxon>Neodiplogasteridae</taxon>
        <taxon>Pristionchus</taxon>
    </lineage>
</organism>
<sequence length="786" mass="85937">MQLRSNPGTPPTSRGSTEHHEESAMAAAYDSLAQSHHQRLAYHHAAEARAARAAEALLAIQTQADVDFLTNEMLHLSQADMQSLVSRLLAHSRNGNPVADSMLAAVASLVQRLLVTSHTATSTDEAAAHIRSFTGCLQPAIFAPPSVPLRNQQHAFVIVGTRRDVQRAHLQLVQQVNAASGCIISPVAPFRIHAVGIAAAAATRQTPTATSGPRPPTLVPLSEQKQNHTSIFQLDMWLPLLQADVHGNSVPRPPISPVLINQFWLVADAWERKAKAHREAADILSGEMKTLLEVEAKQFEADAVLFQLAADACLDRPLGQYACLTAEFQHLKEEGLLETFAMELQGLREGPPAVLNDRRHAVATSMRFFLQSAMGGVPVLAASLAMFICTEQGALQPGDSVGIPPGAIARAEQLTAGSDPSVLLAQMVAAGQAAYPAAAAQHRRWAAAQQLQLLQPVAAVQQQASAGTDDESRIMLTSPFLLFIYILAFAGTVHVKDDNVHCYADDGNTTTCTGTTCNSVYMNFRKGEPEIKKSCNQKIQNWNNSDRACRIFLCQTLRTFDDAENLGIINGTECVKTTYFAAAVEAGVTVTKGSRHLSMGVSVMKFSMSLNVRRRKNSNRSKTTMESFSTISTECPFPLQINKGQRGFKISETACDGTVCYELQTAANEGLKFCPKRRVGWPSAVNSCRIEMCSFLDHPAARGLRKKGNTYCAVKDAWMLCCCRERLCNSERLSYEEKRSDDGDGEYFDTSKCPPKTKLRNFTLMEELSNEDFHKNINGKMNYSEE</sequence>